<evidence type="ECO:0000313" key="7">
    <source>
        <dbReference type="Proteomes" id="UP000472277"/>
    </source>
</evidence>
<keyword evidence="4" id="KW-0812">Transmembrane</keyword>
<evidence type="ECO:0000256" key="1">
    <source>
        <dbReference type="ARBA" id="ARBA00023157"/>
    </source>
</evidence>
<dbReference type="GO" id="GO:0006508">
    <property type="term" value="P:proteolysis"/>
    <property type="evidence" value="ECO:0007669"/>
    <property type="project" value="UniProtKB-KW"/>
</dbReference>
<sequence>ALKGTAVSQCQSCFGSGRKAWRIIGGMLAEDKWGWQSSLHWRGKRVCGGAIVTPLWIITAAHCFIQYYLNLSNKKLLFSVAKSFATLCPNEHDHGVVLCVALTGVRPVCMPSPRESFLPGAPCWVTGWGDTKEGGESGLQIFSHHFLMISTDWMITLIYCLTPRMLCAGTMEGGVDSCQGDSGGPLVCETGEGDWRLAGIVSWGDGCGRPNKPGVYTRVTQLLPWMYKYLLAKVWHA</sequence>
<accession>A0A674CA05</accession>
<evidence type="ECO:0000313" key="6">
    <source>
        <dbReference type="Ensembl" id="ENSSTUP00000080208.1"/>
    </source>
</evidence>
<reference evidence="6" key="1">
    <citation type="submission" date="2025-08" db="UniProtKB">
        <authorList>
            <consortium name="Ensembl"/>
        </authorList>
    </citation>
    <scope>IDENTIFICATION</scope>
</reference>
<dbReference type="OMA" id="NTHHITT"/>
<keyword evidence="4" id="KW-1133">Transmembrane helix</keyword>
<reference evidence="6" key="2">
    <citation type="submission" date="2025-09" db="UniProtKB">
        <authorList>
            <consortium name="Ensembl"/>
        </authorList>
    </citation>
    <scope>IDENTIFICATION</scope>
</reference>
<dbReference type="InterPro" id="IPR043504">
    <property type="entry name" value="Peptidase_S1_PA_chymotrypsin"/>
</dbReference>
<dbReference type="PROSITE" id="PS00135">
    <property type="entry name" value="TRYPSIN_SER"/>
    <property type="match status" value="1"/>
</dbReference>
<keyword evidence="1" id="KW-1015">Disulfide bond</keyword>
<organism evidence="6 7">
    <name type="scientific">Salmo trutta</name>
    <name type="common">Brown trout</name>
    <dbReference type="NCBI Taxonomy" id="8032"/>
    <lineage>
        <taxon>Eukaryota</taxon>
        <taxon>Metazoa</taxon>
        <taxon>Chordata</taxon>
        <taxon>Craniata</taxon>
        <taxon>Vertebrata</taxon>
        <taxon>Euteleostomi</taxon>
        <taxon>Actinopterygii</taxon>
        <taxon>Neopterygii</taxon>
        <taxon>Teleostei</taxon>
        <taxon>Protacanthopterygii</taxon>
        <taxon>Salmoniformes</taxon>
        <taxon>Salmonidae</taxon>
        <taxon>Salmoninae</taxon>
        <taxon>Salmo</taxon>
    </lineage>
</organism>
<dbReference type="PANTHER" id="PTHR24253">
    <property type="entry name" value="TRANSMEMBRANE PROTEASE SERINE"/>
    <property type="match status" value="1"/>
</dbReference>
<keyword evidence="3" id="KW-0378">Hydrolase</keyword>
<dbReference type="Gene3D" id="2.40.10.10">
    <property type="entry name" value="Trypsin-like serine proteases"/>
    <property type="match status" value="2"/>
</dbReference>
<dbReference type="Pfam" id="PF00089">
    <property type="entry name" value="Trypsin"/>
    <property type="match status" value="1"/>
</dbReference>
<dbReference type="InterPro" id="IPR001254">
    <property type="entry name" value="Trypsin_dom"/>
</dbReference>
<dbReference type="InterPro" id="IPR033116">
    <property type="entry name" value="TRYPSIN_SER"/>
</dbReference>
<keyword evidence="3" id="KW-0720">Serine protease</keyword>
<dbReference type="SMART" id="SM00020">
    <property type="entry name" value="Tryp_SPc"/>
    <property type="match status" value="1"/>
</dbReference>
<dbReference type="InterPro" id="IPR001314">
    <property type="entry name" value="Peptidase_S1A"/>
</dbReference>
<dbReference type="AlphaFoldDB" id="A0A674CA05"/>
<evidence type="ECO:0000256" key="2">
    <source>
        <dbReference type="ARBA" id="ARBA00024195"/>
    </source>
</evidence>
<dbReference type="CDD" id="cd00190">
    <property type="entry name" value="Tryp_SPc"/>
    <property type="match status" value="1"/>
</dbReference>
<dbReference type="GO" id="GO:0004252">
    <property type="term" value="F:serine-type endopeptidase activity"/>
    <property type="evidence" value="ECO:0007669"/>
    <property type="project" value="InterPro"/>
</dbReference>
<feature type="transmembrane region" description="Helical" evidence="4">
    <location>
        <begin position="46"/>
        <end position="69"/>
    </location>
</feature>
<dbReference type="Ensembl" id="ENSSTUT00000085386.1">
    <property type="protein sequence ID" value="ENSSTUP00000080208.1"/>
    <property type="gene ID" value="ENSSTUG00000035378.1"/>
</dbReference>
<dbReference type="GeneTree" id="ENSGT00940000160104"/>
<keyword evidence="7" id="KW-1185">Reference proteome</keyword>
<dbReference type="PROSITE" id="PS50240">
    <property type="entry name" value="TRYPSIN_DOM"/>
    <property type="match status" value="1"/>
</dbReference>
<feature type="domain" description="Peptidase S1" evidence="5">
    <location>
        <begin position="23"/>
        <end position="231"/>
    </location>
</feature>
<name>A0A674CA05_SALTR</name>
<evidence type="ECO:0000256" key="3">
    <source>
        <dbReference type="RuleBase" id="RU363034"/>
    </source>
</evidence>
<dbReference type="SUPFAM" id="SSF50494">
    <property type="entry name" value="Trypsin-like serine proteases"/>
    <property type="match status" value="1"/>
</dbReference>
<dbReference type="InParanoid" id="A0A674CA05"/>
<dbReference type="PROSITE" id="PS00134">
    <property type="entry name" value="TRYPSIN_HIS"/>
    <property type="match status" value="1"/>
</dbReference>
<keyword evidence="3" id="KW-0645">Protease</keyword>
<dbReference type="InterPro" id="IPR018114">
    <property type="entry name" value="TRYPSIN_HIS"/>
</dbReference>
<dbReference type="Proteomes" id="UP000472277">
    <property type="component" value="Chromosome 3"/>
</dbReference>
<protein>
    <recommendedName>
        <fullName evidence="5">Peptidase S1 domain-containing protein</fullName>
    </recommendedName>
</protein>
<keyword evidence="4" id="KW-0472">Membrane</keyword>
<dbReference type="PANTHER" id="PTHR24253:SF153">
    <property type="entry name" value="SERINE PROTEASE HEPSIN"/>
    <property type="match status" value="1"/>
</dbReference>
<evidence type="ECO:0000256" key="4">
    <source>
        <dbReference type="SAM" id="Phobius"/>
    </source>
</evidence>
<dbReference type="FunFam" id="2.40.10.10:FF:000002">
    <property type="entry name" value="Transmembrane protease serine"/>
    <property type="match status" value="1"/>
</dbReference>
<proteinExistence type="inferred from homology"/>
<dbReference type="PRINTS" id="PR00722">
    <property type="entry name" value="CHYMOTRYPSIN"/>
</dbReference>
<comment type="similarity">
    <text evidence="2">Belongs to the peptidase S1 family. CLIP subfamily.</text>
</comment>
<dbReference type="InterPro" id="IPR009003">
    <property type="entry name" value="Peptidase_S1_PA"/>
</dbReference>
<evidence type="ECO:0000259" key="5">
    <source>
        <dbReference type="PROSITE" id="PS50240"/>
    </source>
</evidence>